<dbReference type="RefSeq" id="WP_119731076.1">
    <property type="nucleotide sequence ID" value="NZ_JACJII010000001.1"/>
</dbReference>
<dbReference type="EMBL" id="JACJII010000001">
    <property type="protein sequence ID" value="MBA9004741.1"/>
    <property type="molecule type" value="Genomic_DNA"/>
</dbReference>
<keyword evidence="1" id="KW-0472">Membrane</keyword>
<evidence type="ECO:0008006" key="4">
    <source>
        <dbReference type="Google" id="ProtNLM"/>
    </source>
</evidence>
<protein>
    <recommendedName>
        <fullName evidence="4">DNA-directed RNA polymerase specialized sigma24 family protein</fullName>
    </recommendedName>
</protein>
<sequence length="536" mass="57880">MPQKAPPGAVLERRYRDLVRLAYLVLPGKGKRIHRLAVAQRIVDGEFPLLGGRAARPGRFGYARMRTRVLRRAMRPAWWLRVGLGPWLRGLPPRLPDPALTLALAELDPAVRVAYVLREVEKMPRYAVRDQLVELGVPEPAAVLEAVEAVSGVPDLGGRSAGVLSDLSVRQAHRRALRRRTRLPIAVATALTVALVGTVFVLETSPSSNPAEALQGKLVKAPPRDWAGAPRTLDVWPARGTLVTDDEFTARAHAAWVRKAGRDAAPQLLYAGRIGATSTALLRHGDRVARYTEPGRTLEEVPSRKGAEVLPLGGGHYLVAPWATKVETPDGKDMTLREGVAGPVAADTTCRRGPVLRLTDPEGSVMLAELGGPAPAAVRHRASAGADPKAVAPDSAGLRLWERLGCALPAPDRPVNEAVAWEFWSGRLPEQARPARWVCTRYTHPGGETSTQATLIEPNGRHHRAGACDGQRPVSGLWWRSPRKSWYYLAAAAPGAVPRVKGPVRVAGLSGRLLVATGPRLTQRPDGQVTVTARRA</sequence>
<comment type="caution">
    <text evidence="2">The sequence shown here is derived from an EMBL/GenBank/DDBJ whole genome shotgun (WGS) entry which is preliminary data.</text>
</comment>
<organism evidence="2 3">
    <name type="scientific">Thermomonospora cellulosilytica</name>
    <dbReference type="NCBI Taxonomy" id="1411118"/>
    <lineage>
        <taxon>Bacteria</taxon>
        <taxon>Bacillati</taxon>
        <taxon>Actinomycetota</taxon>
        <taxon>Actinomycetes</taxon>
        <taxon>Streptosporangiales</taxon>
        <taxon>Thermomonosporaceae</taxon>
        <taxon>Thermomonospora</taxon>
    </lineage>
</organism>
<dbReference type="AlphaFoldDB" id="A0A7W3R9G1"/>
<dbReference type="Proteomes" id="UP000539313">
    <property type="component" value="Unassembled WGS sequence"/>
</dbReference>
<proteinExistence type="predicted"/>
<keyword evidence="1" id="KW-0812">Transmembrane</keyword>
<accession>A0A7W3R9G1</accession>
<keyword evidence="1" id="KW-1133">Transmembrane helix</keyword>
<evidence type="ECO:0000313" key="2">
    <source>
        <dbReference type="EMBL" id="MBA9004741.1"/>
    </source>
</evidence>
<keyword evidence="3" id="KW-1185">Reference proteome</keyword>
<evidence type="ECO:0000256" key="1">
    <source>
        <dbReference type="SAM" id="Phobius"/>
    </source>
</evidence>
<gene>
    <name evidence="2" type="ORF">HNR21_003623</name>
</gene>
<reference evidence="2 3" key="1">
    <citation type="submission" date="2020-08" db="EMBL/GenBank/DDBJ databases">
        <title>Sequencing the genomes of 1000 actinobacteria strains.</title>
        <authorList>
            <person name="Klenk H.-P."/>
        </authorList>
    </citation>
    <scope>NUCLEOTIDE SEQUENCE [LARGE SCALE GENOMIC DNA]</scope>
    <source>
        <strain evidence="2 3">DSM 45823</strain>
    </source>
</reference>
<name>A0A7W3R9G1_9ACTN</name>
<evidence type="ECO:0000313" key="3">
    <source>
        <dbReference type="Proteomes" id="UP000539313"/>
    </source>
</evidence>
<feature type="transmembrane region" description="Helical" evidence="1">
    <location>
        <begin position="183"/>
        <end position="202"/>
    </location>
</feature>